<dbReference type="PANTHER" id="PTHR20963:SF42">
    <property type="entry name" value="PHOSPHOGLYCERATE MUTASE-LIKE PROTEIN"/>
    <property type="match status" value="1"/>
</dbReference>
<dbReference type="HOGENOM" id="CLU_020880_2_2_1"/>
<dbReference type="Pfam" id="PF00328">
    <property type="entry name" value="His_Phos_2"/>
    <property type="match status" value="1"/>
</dbReference>
<evidence type="ECO:0000313" key="3">
    <source>
        <dbReference type="EMBL" id="GAA95873.1"/>
    </source>
</evidence>
<evidence type="ECO:0000256" key="2">
    <source>
        <dbReference type="SAM" id="SignalP"/>
    </source>
</evidence>
<dbReference type="OMA" id="WKGYEYA"/>
<feature type="chain" id="PRO_5009955661" description="3-phytase" evidence="2">
    <location>
        <begin position="26"/>
        <end position="556"/>
    </location>
</feature>
<dbReference type="InterPro" id="IPR033379">
    <property type="entry name" value="Acid_Pase_AS"/>
</dbReference>
<accession>G7DZ63</accession>
<reference evidence="3 4" key="1">
    <citation type="journal article" date="2011" name="J. Gen. Appl. Microbiol.">
        <title>Draft genome sequencing of the enigmatic basidiomycete Mixia osmundae.</title>
        <authorList>
            <person name="Nishida H."/>
            <person name="Nagatsuka Y."/>
            <person name="Sugiyama J."/>
        </authorList>
    </citation>
    <scope>NUCLEOTIDE SEQUENCE [LARGE SCALE GENOMIC DNA]</scope>
    <source>
        <strain evidence="4">CBS 9802 / IAM 14324 / JCM 22182 / KY 12970</strain>
    </source>
</reference>
<dbReference type="PROSITE" id="PS00616">
    <property type="entry name" value="HIS_ACID_PHOSPHAT_1"/>
    <property type="match status" value="1"/>
</dbReference>
<dbReference type="FunCoup" id="G7DZ63">
    <property type="interactions" value="175"/>
</dbReference>
<keyword evidence="2" id="KW-0732">Signal</keyword>
<comment type="caution">
    <text evidence="3">The sequence shown here is derived from an EMBL/GenBank/DDBJ whole genome shotgun (WGS) entry which is preliminary data.</text>
</comment>
<dbReference type="InterPro" id="IPR029033">
    <property type="entry name" value="His_PPase_superfam"/>
</dbReference>
<dbReference type="InterPro" id="IPR000560">
    <property type="entry name" value="His_Pase_clade-2"/>
</dbReference>
<dbReference type="SUPFAM" id="SSF53254">
    <property type="entry name" value="Phosphoglycerate mutase-like"/>
    <property type="match status" value="1"/>
</dbReference>
<sequence length="556" mass="61210">MVAGLSSGLWSVLTLFGLFSSQDQAIHEQSTSSAGSRLVSHFPPDDTKNLSSSFPTADVVGYPGNTSQGAEAFLINDAPAFALPRMHYTNPLVSPKPTDSGVDTDFKPIRHWANLSPWRSLKSLGGLHKTSPHVPTGCALERVHLLHRHGSRQPTSDAPPAQFAEKIASAAKSVQGFKATGDLAFLHDWQYKLGSESLSRHGAQMMFNLGVEFRLQYGSLLNNYSHWNTLPVLRTESQNRMHESTLNFAAGFFGLPLRPDVDYHESIMIENKGFNASLSPYYGCPNSMNGTNSKLGNEASADFVKRYATPLAAEFNEMLEGLQLNATDVNAMQFMCAYDTIVLGWSPFCSLFTAQDWRNFEYAIDLSLYYNSAFGGPYSAALGKGYLEEFWSRLSGHRITQSASSINTTLTGNPDTFPIEKQSIFIDATHEVVLAEVLTALNMTALAGNLPIDHVDKHRKWQSSKLLSMGTHLVFQELACSAESNAGKEDRYVRAILNDAVLPWGIVGCEEQQDGLCARDTLIKGLEARIQEIDFSVCFRDTPEIKPGDVTNGRFL</sequence>
<dbReference type="STRING" id="764103.G7DZ63"/>
<gene>
    <name evidence="3" type="primary">Mo02530</name>
    <name evidence="3" type="ORF">E5Q_02530</name>
</gene>
<protein>
    <recommendedName>
        <fullName evidence="5">3-phytase</fullName>
    </recommendedName>
</protein>
<dbReference type="PANTHER" id="PTHR20963">
    <property type="entry name" value="MULTIPLE INOSITOL POLYPHOSPHATE PHOSPHATASE-RELATED"/>
    <property type="match status" value="1"/>
</dbReference>
<evidence type="ECO:0000313" key="4">
    <source>
        <dbReference type="Proteomes" id="UP000009131"/>
    </source>
</evidence>
<dbReference type="Gene3D" id="3.40.50.1240">
    <property type="entry name" value="Phosphoglycerate mutase-like"/>
    <property type="match status" value="1"/>
</dbReference>
<keyword evidence="1" id="KW-0378">Hydrolase</keyword>
<dbReference type="GO" id="GO:0003993">
    <property type="term" value="F:acid phosphatase activity"/>
    <property type="evidence" value="ECO:0007669"/>
    <property type="project" value="TreeGrafter"/>
</dbReference>
<dbReference type="eggNOG" id="KOG1382">
    <property type="taxonomic scope" value="Eukaryota"/>
</dbReference>
<organism evidence="3 4">
    <name type="scientific">Mixia osmundae (strain CBS 9802 / IAM 14324 / JCM 22182 / KY 12970)</name>
    <dbReference type="NCBI Taxonomy" id="764103"/>
    <lineage>
        <taxon>Eukaryota</taxon>
        <taxon>Fungi</taxon>
        <taxon>Dikarya</taxon>
        <taxon>Basidiomycota</taxon>
        <taxon>Pucciniomycotina</taxon>
        <taxon>Mixiomycetes</taxon>
        <taxon>Mixiales</taxon>
        <taxon>Mixiaceae</taxon>
        <taxon>Mixia</taxon>
    </lineage>
</organism>
<dbReference type="InParanoid" id="G7DZ63"/>
<proteinExistence type="predicted"/>
<name>G7DZ63_MIXOS</name>
<feature type="signal peptide" evidence="2">
    <location>
        <begin position="1"/>
        <end position="25"/>
    </location>
</feature>
<dbReference type="AlphaFoldDB" id="G7DZ63"/>
<reference evidence="3 4" key="2">
    <citation type="journal article" date="2012" name="Open Biol.">
        <title>Characteristics of nucleosomes and linker DNA regions on the genome of the basidiomycete Mixia osmundae revealed by mono- and dinucleosome mapping.</title>
        <authorList>
            <person name="Nishida H."/>
            <person name="Kondo S."/>
            <person name="Matsumoto T."/>
            <person name="Suzuki Y."/>
            <person name="Yoshikawa H."/>
            <person name="Taylor T.D."/>
            <person name="Sugiyama J."/>
        </authorList>
    </citation>
    <scope>NUCLEOTIDE SEQUENCE [LARGE SCALE GENOMIC DNA]</scope>
    <source>
        <strain evidence="4">CBS 9802 / IAM 14324 / JCM 22182 / KY 12970</strain>
    </source>
</reference>
<evidence type="ECO:0008006" key="5">
    <source>
        <dbReference type="Google" id="ProtNLM"/>
    </source>
</evidence>
<keyword evidence="4" id="KW-1185">Reference proteome</keyword>
<evidence type="ECO:0000256" key="1">
    <source>
        <dbReference type="ARBA" id="ARBA00022801"/>
    </source>
</evidence>
<dbReference type="EMBL" id="BABT02000067">
    <property type="protein sequence ID" value="GAA95873.1"/>
    <property type="molecule type" value="Genomic_DNA"/>
</dbReference>
<dbReference type="CDD" id="cd07061">
    <property type="entry name" value="HP_HAP_like"/>
    <property type="match status" value="1"/>
</dbReference>
<dbReference type="Proteomes" id="UP000009131">
    <property type="component" value="Unassembled WGS sequence"/>
</dbReference>
<dbReference type="OrthoDB" id="6509975at2759"/>
<dbReference type="RefSeq" id="XP_014566866.1">
    <property type="nucleotide sequence ID" value="XM_014711380.1"/>
</dbReference>